<proteinExistence type="predicted"/>
<keyword evidence="1" id="KW-0408">Iron</keyword>
<evidence type="ECO:0000256" key="4">
    <source>
        <dbReference type="ARBA" id="ARBA00022785"/>
    </source>
</evidence>
<keyword evidence="2" id="KW-0963">Cytoplasm</keyword>
<dbReference type="Pfam" id="PF13484">
    <property type="entry name" value="Fer4_16"/>
    <property type="match status" value="1"/>
</dbReference>
<keyword evidence="3" id="KW-0819">tRNA processing</keyword>
<evidence type="ECO:0000256" key="3">
    <source>
        <dbReference type="ARBA" id="ARBA00022694"/>
    </source>
</evidence>
<evidence type="ECO:0000256" key="5">
    <source>
        <dbReference type="ARBA" id="ARBA00023002"/>
    </source>
</evidence>
<evidence type="ECO:0000313" key="8">
    <source>
        <dbReference type="Proteomes" id="UP001198241"/>
    </source>
</evidence>
<accession>A0ABS8F3C1</accession>
<keyword evidence="1" id="KW-0479">Metal-binding</keyword>
<comment type="caution">
    <text evidence="7">The sequence shown here is derived from an EMBL/GenBank/DDBJ whole genome shotgun (WGS) entry which is preliminary data.</text>
</comment>
<feature type="domain" description="4Fe-4S ferredoxin-type" evidence="6">
    <location>
        <begin position="162"/>
        <end position="190"/>
    </location>
</feature>
<dbReference type="InterPro" id="IPR013542">
    <property type="entry name" value="QueG_DUF1730"/>
</dbReference>
<keyword evidence="4" id="KW-0671">Queuosine biosynthesis</keyword>
<protein>
    <submittedName>
        <fullName evidence="7">DUF1730 domain-containing protein</fullName>
    </submittedName>
</protein>
<dbReference type="InterPro" id="IPR004453">
    <property type="entry name" value="QueG"/>
</dbReference>
<name>A0ABS8F3C1_9FIRM</name>
<dbReference type="Proteomes" id="UP001198241">
    <property type="component" value="Unassembled WGS sequence"/>
</dbReference>
<dbReference type="SUPFAM" id="SSF46548">
    <property type="entry name" value="alpha-helical ferredoxin"/>
    <property type="match status" value="1"/>
</dbReference>
<reference evidence="7 8" key="1">
    <citation type="submission" date="2021-10" db="EMBL/GenBank/DDBJ databases">
        <title>Anaerobic single-cell dispensing facilitates the cultivation of human gut bacteria.</title>
        <authorList>
            <person name="Afrizal A."/>
        </authorList>
    </citation>
    <scope>NUCLEOTIDE SEQUENCE [LARGE SCALE GENOMIC DNA]</scope>
    <source>
        <strain evidence="7 8">CLA-AA-H247</strain>
    </source>
</reference>
<organism evidence="7 8">
    <name type="scientific">Veillonella fallax</name>
    <dbReference type="NCBI Taxonomy" id="2881272"/>
    <lineage>
        <taxon>Bacteria</taxon>
        <taxon>Bacillati</taxon>
        <taxon>Bacillota</taxon>
        <taxon>Negativicutes</taxon>
        <taxon>Veillonellales</taxon>
        <taxon>Veillonellaceae</taxon>
        <taxon>Veillonella</taxon>
    </lineage>
</organism>
<keyword evidence="8" id="KW-1185">Reference proteome</keyword>
<evidence type="ECO:0000256" key="2">
    <source>
        <dbReference type="ARBA" id="ARBA00022490"/>
    </source>
</evidence>
<keyword evidence="1" id="KW-0411">Iron-sulfur</keyword>
<dbReference type="PANTHER" id="PTHR30002">
    <property type="entry name" value="EPOXYQUEUOSINE REDUCTASE"/>
    <property type="match status" value="1"/>
</dbReference>
<dbReference type="Pfam" id="PF08331">
    <property type="entry name" value="QueG_DUF1730"/>
    <property type="match status" value="1"/>
</dbReference>
<evidence type="ECO:0000256" key="1">
    <source>
        <dbReference type="ARBA" id="ARBA00022485"/>
    </source>
</evidence>
<sequence>MKDINLQEFCKELHIYEFGIAPWPLPENTKTILYESNPCPFTAADVEERLLGTTEFTPKSAIVCLFPYYVERRGPSNLSRYTWATDYHLVINEYLKKLTEKLQKMDTSAQFSIHCDTSPLADRYMAYLAGLGFYGKNNCFISPKWGSYVVIGTILTTLEFEPNTPLDQSCMGCNRCITACLGQCLGHDEFKYDTCKSYLTQKKGELTVEEEDIIAKTPLVFGCDVCQEVCPHNKDIPTTPIPEFQSVEPYINIDELDSLTNKEFKAKYGNRAFSWRGKKILIRNQNIIERK</sequence>
<dbReference type="RefSeq" id="WP_227721162.1">
    <property type="nucleotide sequence ID" value="NZ_JAJEQD010000010.1"/>
</dbReference>
<evidence type="ECO:0000313" key="7">
    <source>
        <dbReference type="EMBL" id="MCC2156686.1"/>
    </source>
</evidence>
<dbReference type="EMBL" id="JAJEQD010000010">
    <property type="protein sequence ID" value="MCC2156686.1"/>
    <property type="molecule type" value="Genomic_DNA"/>
</dbReference>
<dbReference type="PROSITE" id="PS51379">
    <property type="entry name" value="4FE4S_FER_2"/>
    <property type="match status" value="1"/>
</dbReference>
<gene>
    <name evidence="7" type="ORF">LKD20_05970</name>
</gene>
<keyword evidence="1" id="KW-0004">4Fe-4S</keyword>
<keyword evidence="5" id="KW-0560">Oxidoreductase</keyword>
<evidence type="ECO:0000259" key="6">
    <source>
        <dbReference type="PROSITE" id="PS51379"/>
    </source>
</evidence>
<dbReference type="InterPro" id="IPR017896">
    <property type="entry name" value="4Fe4S_Fe-S-bd"/>
</dbReference>
<dbReference type="PANTHER" id="PTHR30002:SF4">
    <property type="entry name" value="EPOXYQUEUOSINE REDUCTASE"/>
    <property type="match status" value="1"/>
</dbReference>